<name>A0ABV7MEF1_9PROT</name>
<dbReference type="EMBL" id="JBHRVA010000002">
    <property type="protein sequence ID" value="MFC3302661.1"/>
    <property type="molecule type" value="Genomic_DNA"/>
</dbReference>
<evidence type="ECO:0000256" key="2">
    <source>
        <dbReference type="SAM" id="SignalP"/>
    </source>
</evidence>
<feature type="compositionally biased region" description="Basic and acidic residues" evidence="1">
    <location>
        <begin position="424"/>
        <end position="443"/>
    </location>
</feature>
<reference evidence="4" key="1">
    <citation type="journal article" date="2019" name="Int. J. Syst. Evol. Microbiol.">
        <title>The Global Catalogue of Microorganisms (GCM) 10K type strain sequencing project: providing services to taxonomists for standard genome sequencing and annotation.</title>
        <authorList>
            <consortium name="The Broad Institute Genomics Platform"/>
            <consortium name="The Broad Institute Genome Sequencing Center for Infectious Disease"/>
            <person name="Wu L."/>
            <person name="Ma J."/>
        </authorList>
    </citation>
    <scope>NUCLEOTIDE SEQUENCE [LARGE SCALE GENOMIC DNA]</scope>
    <source>
        <strain evidence="4">KCTC 22245</strain>
    </source>
</reference>
<feature type="signal peptide" evidence="2">
    <location>
        <begin position="1"/>
        <end position="19"/>
    </location>
</feature>
<evidence type="ECO:0000313" key="4">
    <source>
        <dbReference type="Proteomes" id="UP001595607"/>
    </source>
</evidence>
<evidence type="ECO:0000313" key="3">
    <source>
        <dbReference type="EMBL" id="MFC3302661.1"/>
    </source>
</evidence>
<accession>A0ABV7MEF1</accession>
<keyword evidence="2" id="KW-0732">Signal</keyword>
<sequence>MPRLLVLIALVFAGASASAQDVFTVPEVPVFAEAKTSAEAQQQARDQGRKKALDLLFRRLVAEEDWIYLPTLSTGAYAPAFDRAQDEFADYGLSVTVKQPITLSDEQVQAFEQETNVFDEKSSGTTYRANITYRFKPDAIRNTLRRASLPYSEEQAQQVMILPVLQTDNGVYLWEAKNPWARAWLERPLTHELTPMVLPRGDLIDTQAITAAEALNLNTAALRAFAERYNTGRLFVALGRLTEADDQFRLYVRLIEATPPAIGSREASAIGSQVTEAFFRGPNDDFPLLARRAVESTVAKHANNWKRQTLVDYSQQRQFELTAWFSSQREWSDIQEALDSTALVVDREDGVFNRENAKMQLTVVGAEEQFELAMRQFGLDVWQDTGGNWHIAKRELAAELKTRLEPLTTDLDREEERRRGLGRFFRRDRERGDTPEAEIRAGESESEDDIPDLPDDLFGDGGQ</sequence>
<feature type="region of interest" description="Disordered" evidence="1">
    <location>
        <begin position="424"/>
        <end position="463"/>
    </location>
</feature>
<keyword evidence="4" id="KW-1185">Reference proteome</keyword>
<dbReference type="InterPro" id="IPR018642">
    <property type="entry name" value="DUF2066"/>
</dbReference>
<feature type="compositionally biased region" description="Acidic residues" evidence="1">
    <location>
        <begin position="444"/>
        <end position="463"/>
    </location>
</feature>
<feature type="chain" id="PRO_5046594974" evidence="2">
    <location>
        <begin position="20"/>
        <end position="463"/>
    </location>
</feature>
<comment type="caution">
    <text evidence="3">The sequence shown here is derived from an EMBL/GenBank/DDBJ whole genome shotgun (WGS) entry which is preliminary data.</text>
</comment>
<dbReference type="RefSeq" id="WP_189571167.1">
    <property type="nucleotide sequence ID" value="NZ_BMXU01000001.1"/>
</dbReference>
<dbReference type="Pfam" id="PF09839">
    <property type="entry name" value="DUF2066"/>
    <property type="match status" value="1"/>
</dbReference>
<evidence type="ECO:0000256" key="1">
    <source>
        <dbReference type="SAM" id="MobiDB-lite"/>
    </source>
</evidence>
<gene>
    <name evidence="3" type="ORF">ACFONP_07940</name>
</gene>
<protein>
    <submittedName>
        <fullName evidence="3">DUF2066 domain-containing protein</fullName>
    </submittedName>
</protein>
<dbReference type="Proteomes" id="UP001595607">
    <property type="component" value="Unassembled WGS sequence"/>
</dbReference>
<proteinExistence type="predicted"/>
<organism evidence="3 4">
    <name type="scientific">Parvularcula lutaonensis</name>
    <dbReference type="NCBI Taxonomy" id="491923"/>
    <lineage>
        <taxon>Bacteria</taxon>
        <taxon>Pseudomonadati</taxon>
        <taxon>Pseudomonadota</taxon>
        <taxon>Alphaproteobacteria</taxon>
        <taxon>Parvularculales</taxon>
        <taxon>Parvularculaceae</taxon>
        <taxon>Parvularcula</taxon>
    </lineage>
</organism>